<feature type="region of interest" description="Disordered" evidence="1">
    <location>
        <begin position="1"/>
        <end position="20"/>
    </location>
</feature>
<name>A0ABN7TDC8_OIKDI</name>
<protein>
    <submittedName>
        <fullName evidence="2">Oidioi.mRNA.OKI2018_I69.chr2.g8269.t1.cds</fullName>
    </submittedName>
</protein>
<keyword evidence="3" id="KW-1185">Reference proteome</keyword>
<reference evidence="2 3" key="1">
    <citation type="submission" date="2021-04" db="EMBL/GenBank/DDBJ databases">
        <authorList>
            <person name="Bliznina A."/>
        </authorList>
    </citation>
    <scope>NUCLEOTIDE SEQUENCE [LARGE SCALE GENOMIC DNA]</scope>
</reference>
<evidence type="ECO:0000313" key="3">
    <source>
        <dbReference type="Proteomes" id="UP001158576"/>
    </source>
</evidence>
<proteinExistence type="predicted"/>
<dbReference type="EMBL" id="OU015567">
    <property type="protein sequence ID" value="CAG5114205.1"/>
    <property type="molecule type" value="Genomic_DNA"/>
</dbReference>
<feature type="compositionally biased region" description="Basic and acidic residues" evidence="1">
    <location>
        <begin position="1"/>
        <end position="11"/>
    </location>
</feature>
<evidence type="ECO:0000256" key="1">
    <source>
        <dbReference type="SAM" id="MobiDB-lite"/>
    </source>
</evidence>
<gene>
    <name evidence="2" type="ORF">OKIOD_LOCUS17034</name>
</gene>
<dbReference type="Proteomes" id="UP001158576">
    <property type="component" value="Chromosome 2"/>
</dbReference>
<sequence length="114" mass="13228">MAVPYGERKELPLPPGTRSSTIASEKMSKIEIDMYGSPGKVFCTWLADSEYNAYQYDGLFRIHGKERFWLQMAEAYFLTYMIELDGGRLNPVSGRGRQASNDLFWDVYNELFHR</sequence>
<organism evidence="2 3">
    <name type="scientific">Oikopleura dioica</name>
    <name type="common">Tunicate</name>
    <dbReference type="NCBI Taxonomy" id="34765"/>
    <lineage>
        <taxon>Eukaryota</taxon>
        <taxon>Metazoa</taxon>
        <taxon>Chordata</taxon>
        <taxon>Tunicata</taxon>
        <taxon>Appendicularia</taxon>
        <taxon>Copelata</taxon>
        <taxon>Oikopleuridae</taxon>
        <taxon>Oikopleura</taxon>
    </lineage>
</organism>
<evidence type="ECO:0000313" key="2">
    <source>
        <dbReference type="EMBL" id="CAG5114205.1"/>
    </source>
</evidence>
<accession>A0ABN7TDC8</accession>